<dbReference type="InterPro" id="IPR037523">
    <property type="entry name" value="VOC_core"/>
</dbReference>
<dbReference type="InterPro" id="IPR004360">
    <property type="entry name" value="Glyas_Fos-R_dOase_dom"/>
</dbReference>
<gene>
    <name evidence="2" type="ORF">E6K81_05760</name>
</gene>
<comment type="caution">
    <text evidence="2">The sequence shown here is derived from an EMBL/GenBank/DDBJ whole genome shotgun (WGS) entry which is preliminary data.</text>
</comment>
<dbReference type="PANTHER" id="PTHR36110">
    <property type="entry name" value="RING-CLEAVING DIOXYGENASE MHQE-RELATED"/>
    <property type="match status" value="1"/>
</dbReference>
<protein>
    <submittedName>
        <fullName evidence="2">Ring-cleaving dioxygenase</fullName>
    </submittedName>
</protein>
<keyword evidence="2" id="KW-0223">Dioxygenase</keyword>
<proteinExistence type="predicted"/>
<feature type="domain" description="VOC" evidence="1">
    <location>
        <begin position="153"/>
        <end position="272"/>
    </location>
</feature>
<dbReference type="CDD" id="cd08347">
    <property type="entry name" value="PcpA_C_like"/>
    <property type="match status" value="1"/>
</dbReference>
<keyword evidence="2" id="KW-0560">Oxidoreductase</keyword>
<dbReference type="CDD" id="cd08346">
    <property type="entry name" value="PcpA_N_like"/>
    <property type="match status" value="1"/>
</dbReference>
<dbReference type="GO" id="GO:0051213">
    <property type="term" value="F:dioxygenase activity"/>
    <property type="evidence" value="ECO:0007669"/>
    <property type="project" value="UniProtKB-KW"/>
</dbReference>
<evidence type="ECO:0000259" key="1">
    <source>
        <dbReference type="PROSITE" id="PS51819"/>
    </source>
</evidence>
<dbReference type="AlphaFoldDB" id="A0A538UAX9"/>
<reference evidence="2 3" key="1">
    <citation type="journal article" date="2019" name="Nat. Microbiol.">
        <title>Mediterranean grassland soil C-N compound turnover is dependent on rainfall and depth, and is mediated by genomically divergent microorganisms.</title>
        <authorList>
            <person name="Diamond S."/>
            <person name="Andeer P.F."/>
            <person name="Li Z."/>
            <person name="Crits-Christoph A."/>
            <person name="Burstein D."/>
            <person name="Anantharaman K."/>
            <person name="Lane K.R."/>
            <person name="Thomas B.C."/>
            <person name="Pan C."/>
            <person name="Northen T.R."/>
            <person name="Banfield J.F."/>
        </authorList>
    </citation>
    <scope>NUCLEOTIDE SEQUENCE [LARGE SCALE GENOMIC DNA]</scope>
    <source>
        <strain evidence="2">WS_11</strain>
    </source>
</reference>
<dbReference type="Proteomes" id="UP000319771">
    <property type="component" value="Unassembled WGS sequence"/>
</dbReference>
<accession>A0A538UAX9</accession>
<sequence>MNPIPGLHHVTAIATDPQANADFYVSLLGLRLVKRTVNFDDPTTYHLYYGDEVGAPGTLLTFFPWPGAPRGQRGTGQTTATAFAVPAASLEAWMERLAAAAIEFGAVETRFGERVLPLADPDGLAIELVEQPGAEARSWWRGGPVPERCAIRGFHGATVTEAGYERTAALLTGVMGFERRGEERDRFRFATRDRAPGAILDVVCAPGLRAGRVAAGTVHHIAFRCASDADQSAWQRRLADAEMDVTPVMDRQYFRSIYFREPGGVLFEIATDPPGFTADEAPETLGTALKLPPWLEGRRTYIEERLPPLRAPRPAAAP</sequence>
<dbReference type="PROSITE" id="PS51819">
    <property type="entry name" value="VOC"/>
    <property type="match status" value="2"/>
</dbReference>
<dbReference type="Gene3D" id="3.10.180.10">
    <property type="entry name" value="2,3-Dihydroxybiphenyl 1,2-Dioxygenase, domain 1"/>
    <property type="match status" value="2"/>
</dbReference>
<name>A0A538UAX9_UNCEI</name>
<dbReference type="InterPro" id="IPR029068">
    <property type="entry name" value="Glyas_Bleomycin-R_OHBP_Dase"/>
</dbReference>
<dbReference type="InterPro" id="IPR052537">
    <property type="entry name" value="Extradiol_RC_dioxygenase"/>
</dbReference>
<dbReference type="Pfam" id="PF00903">
    <property type="entry name" value="Glyoxalase"/>
    <property type="match status" value="2"/>
</dbReference>
<dbReference type="EMBL" id="VBPB01000083">
    <property type="protein sequence ID" value="TMQ73061.1"/>
    <property type="molecule type" value="Genomic_DNA"/>
</dbReference>
<dbReference type="SUPFAM" id="SSF54593">
    <property type="entry name" value="Glyoxalase/Bleomycin resistance protein/Dihydroxybiphenyl dioxygenase"/>
    <property type="match status" value="1"/>
</dbReference>
<organism evidence="2 3">
    <name type="scientific">Eiseniibacteriota bacterium</name>
    <dbReference type="NCBI Taxonomy" id="2212470"/>
    <lineage>
        <taxon>Bacteria</taxon>
        <taxon>Candidatus Eiseniibacteriota</taxon>
    </lineage>
</organism>
<evidence type="ECO:0000313" key="3">
    <source>
        <dbReference type="Proteomes" id="UP000319771"/>
    </source>
</evidence>
<evidence type="ECO:0000313" key="2">
    <source>
        <dbReference type="EMBL" id="TMQ73061.1"/>
    </source>
</evidence>
<dbReference type="PANTHER" id="PTHR36110:SF2">
    <property type="entry name" value="RING-CLEAVING DIOXYGENASE MHQE-RELATED"/>
    <property type="match status" value="1"/>
</dbReference>
<feature type="domain" description="VOC" evidence="1">
    <location>
        <begin position="6"/>
        <end position="131"/>
    </location>
</feature>